<dbReference type="EMBL" id="OP019135">
    <property type="protein sequence ID" value="UVD33006.1"/>
    <property type="molecule type" value="Genomic_DNA"/>
</dbReference>
<proteinExistence type="predicted"/>
<evidence type="ECO:0000313" key="5">
    <source>
        <dbReference type="Proteomes" id="UP001057719"/>
    </source>
</evidence>
<keyword evidence="4" id="KW-0548">Nucleotidyltransferase</keyword>
<evidence type="ECO:0000256" key="2">
    <source>
        <dbReference type="ARBA" id="ARBA00023109"/>
    </source>
</evidence>
<dbReference type="Gene3D" id="1.10.150.20">
    <property type="entry name" value="5' to 3' exonuclease, C-terminal subdomain"/>
    <property type="match status" value="1"/>
</dbReference>
<evidence type="ECO:0000256" key="1">
    <source>
        <dbReference type="ARBA" id="ARBA00022705"/>
    </source>
</evidence>
<dbReference type="Pfam" id="PF00476">
    <property type="entry name" value="DNA_pol_A"/>
    <property type="match status" value="2"/>
</dbReference>
<feature type="domain" description="DNA-directed DNA polymerase family A palm" evidence="3">
    <location>
        <begin position="467"/>
        <end position="746"/>
    </location>
</feature>
<dbReference type="PANTHER" id="PTHR10133:SF27">
    <property type="entry name" value="DNA POLYMERASE NU"/>
    <property type="match status" value="1"/>
</dbReference>
<evidence type="ECO:0000313" key="4">
    <source>
        <dbReference type="EMBL" id="UVD33006.1"/>
    </source>
</evidence>
<reference evidence="4 5" key="1">
    <citation type="submission" date="2022-07" db="EMBL/GenBank/DDBJ databases">
        <authorList>
            <person name="Qu Q."/>
            <person name="He P."/>
            <person name="Luan G."/>
        </authorList>
    </citation>
    <scope>NUCLEOTIDE SEQUENCE [LARGE SCALE GENOMIC DNA]</scope>
</reference>
<name>A0A976SPH9_9CAUD</name>
<dbReference type="PANTHER" id="PTHR10133">
    <property type="entry name" value="DNA POLYMERASE I"/>
    <property type="match status" value="1"/>
</dbReference>
<keyword evidence="2" id="KW-1194">Viral DNA replication</keyword>
<dbReference type="GO" id="GO:0039693">
    <property type="term" value="P:viral DNA genome replication"/>
    <property type="evidence" value="ECO:0007669"/>
    <property type="project" value="UniProtKB-KW"/>
</dbReference>
<accession>A0A976SPH9</accession>
<keyword evidence="5" id="KW-1185">Reference proteome</keyword>
<evidence type="ECO:0000259" key="3">
    <source>
        <dbReference type="SMART" id="SM00482"/>
    </source>
</evidence>
<dbReference type="GO" id="GO:0003677">
    <property type="term" value="F:DNA binding"/>
    <property type="evidence" value="ECO:0007669"/>
    <property type="project" value="InterPro"/>
</dbReference>
<protein>
    <submittedName>
        <fullName evidence="4">DNA-directed DNA polymerase</fullName>
    </submittedName>
</protein>
<dbReference type="Gene3D" id="3.30.70.370">
    <property type="match status" value="1"/>
</dbReference>
<dbReference type="GO" id="GO:0003887">
    <property type="term" value="F:DNA-directed DNA polymerase activity"/>
    <property type="evidence" value="ECO:0007669"/>
    <property type="project" value="UniProtKB-KW"/>
</dbReference>
<organism evidence="4 5">
    <name type="scientific">Acinetobacter phage vB_Ab4_Hep4</name>
    <dbReference type="NCBI Taxonomy" id="2970326"/>
    <lineage>
        <taxon>Viruses</taxon>
        <taxon>Duplodnaviria</taxon>
        <taxon>Heunggongvirae</taxon>
        <taxon>Uroviricota</taxon>
        <taxon>Caudoviricetes</taxon>
        <taxon>Autographivirales</taxon>
        <taxon>Autoscriptoviridae</taxon>
        <taxon>Beijerinckvirinae</taxon>
        <taxon>Friunavirus</taxon>
        <taxon>Friunavirus Hep4</taxon>
    </lineage>
</organism>
<dbReference type="GO" id="GO:0006302">
    <property type="term" value="P:double-strand break repair"/>
    <property type="evidence" value="ECO:0007669"/>
    <property type="project" value="TreeGrafter"/>
</dbReference>
<dbReference type="InterPro" id="IPR001098">
    <property type="entry name" value="DNA-dir_DNA_pol_A_palm_dom"/>
</dbReference>
<dbReference type="SMART" id="SM00482">
    <property type="entry name" value="POLAc"/>
    <property type="match status" value="1"/>
</dbReference>
<dbReference type="InterPro" id="IPR043502">
    <property type="entry name" value="DNA/RNA_pol_sf"/>
</dbReference>
<dbReference type="InterPro" id="IPR002298">
    <property type="entry name" value="DNA_polymerase_A"/>
</dbReference>
<dbReference type="Proteomes" id="UP001057719">
    <property type="component" value="Segment"/>
</dbReference>
<keyword evidence="1" id="KW-0235">DNA replication</keyword>
<keyword evidence="4" id="KW-0239">DNA-directed DNA polymerase</keyword>
<dbReference type="GO" id="GO:0006261">
    <property type="term" value="P:DNA-templated DNA replication"/>
    <property type="evidence" value="ECO:0007669"/>
    <property type="project" value="InterPro"/>
</dbReference>
<keyword evidence="4" id="KW-0808">Transferase</keyword>
<sequence>MAWLIHDYETENYEYCGSLASPHCPENYIVATGWAIDNGPVQSLYFNNKEEGLTSNWLEKALEGQQVYVSHNATFEIHWNLKYYGDVFLNWIKNGGRIWCTQFAEFLITHQTEMYPKLEDCAVKYGGTKKIDAVKLLWEQGYKTSEIDQALLMEYLADEHSGDVANTRRVCFAQVAYMQEVGMYEMAKMRMDSLLFNAIATYNGLYVNMDVAKKNMDEQYKRIAELQEDVRSYLPKDLPDELEFSFTSGYHMSAFLFGGTITYDKKVPYDPPKFEQVEVYQFIRDDGTVEYLEPDTINKIEDCEIERGGVITKYKAGRNKGLPKTFKIDSDVEKLKWGKGTYRFEGLVNFNELPKHVSEQFTGDRAEFKGKRVHAACGTPVYSTGDDALDLVANFTEAAQPLRDMKKLIKDTTTYYLVEDDKGKQSGMLQYVEPNGIIHHQLNNCATVTGRLSGSRPNMQNIPRDGTSKVKQMFESRFEHWVVDGDEEGTIGMYPTSTFKVAPFDNMIKVTGRIVEVDYSALEVVTLASISGDKNLLQQLIDGTDMHCYRLAGALGEDYETVFEKCHDKSHPEHKKYKQLRTDIKPRAFANQYGASAMGISFSTGCSLEEAEQFKETERKLFPESSTYAERVVRPQVEQNGLTVPMESELVNGVWKHFRRGFFKANSGTCYSFRQFPKYVKGVGEKYDYKDTQLANYWCQGEASFIVQVACGRVIRELIARNFAGGLVLPINTVHDAIYLDCATESLANEYGKLVQEIMESTPKYMAEIIPALKEWRYDTTPFPAAAEYGINMMDKVDVT</sequence>
<dbReference type="SUPFAM" id="SSF56672">
    <property type="entry name" value="DNA/RNA polymerases"/>
    <property type="match status" value="1"/>
</dbReference>